<protein>
    <submittedName>
        <fullName evidence="2">Uncharacterized protein</fullName>
    </submittedName>
</protein>
<sequence length="183" mass="20387">MALWKEADLEIAARGEVIQYESPQYDLENLFTYKVCVEPASGSSSAFTPEPNQSLAPGQPSSQVNKQDTQATSPVPKLQSSSQYSPGKVSVSSISHRLANRPPDEALVNKAVVDLLQGISRKHPLIRDKYDWSIIHQTFYVFQQREAKEKIMTSRTDGCLQVVKEGELLEDCRTLAIVEALHN</sequence>
<reference evidence="2 3" key="2">
    <citation type="submission" date="2021-10" db="EMBL/GenBank/DDBJ databases">
        <authorList>
            <person name="Piombo E."/>
        </authorList>
    </citation>
    <scope>NUCLEOTIDE SEQUENCE [LARGE SCALE GENOMIC DNA]</scope>
</reference>
<reference evidence="3" key="1">
    <citation type="submission" date="2019-06" db="EMBL/GenBank/DDBJ databases">
        <authorList>
            <person name="Broberg M."/>
        </authorList>
    </citation>
    <scope>NUCLEOTIDE SEQUENCE [LARGE SCALE GENOMIC DNA]</scope>
</reference>
<evidence type="ECO:0000313" key="2">
    <source>
        <dbReference type="EMBL" id="CAG9996877.1"/>
    </source>
</evidence>
<organism evidence="2 3">
    <name type="scientific">Clonostachys byssicola</name>
    <dbReference type="NCBI Taxonomy" id="160290"/>
    <lineage>
        <taxon>Eukaryota</taxon>
        <taxon>Fungi</taxon>
        <taxon>Dikarya</taxon>
        <taxon>Ascomycota</taxon>
        <taxon>Pezizomycotina</taxon>
        <taxon>Sordariomycetes</taxon>
        <taxon>Hypocreomycetidae</taxon>
        <taxon>Hypocreales</taxon>
        <taxon>Bionectriaceae</taxon>
        <taxon>Clonostachys</taxon>
    </lineage>
</organism>
<evidence type="ECO:0000256" key="1">
    <source>
        <dbReference type="SAM" id="MobiDB-lite"/>
    </source>
</evidence>
<proteinExistence type="predicted"/>
<gene>
    <name evidence="2" type="ORF">CBYS24578_00015959</name>
</gene>
<name>A0A9N9UN93_9HYPO</name>
<comment type="caution">
    <text evidence="2">The sequence shown here is derived from an EMBL/GenBank/DDBJ whole genome shotgun (WGS) entry which is preliminary data.</text>
</comment>
<evidence type="ECO:0000313" key="3">
    <source>
        <dbReference type="Proteomes" id="UP000754883"/>
    </source>
</evidence>
<keyword evidence="3" id="KW-1185">Reference proteome</keyword>
<accession>A0A9N9UN93</accession>
<dbReference type="AlphaFoldDB" id="A0A9N9UN93"/>
<feature type="region of interest" description="Disordered" evidence="1">
    <location>
        <begin position="42"/>
        <end position="88"/>
    </location>
</feature>
<dbReference type="Proteomes" id="UP000754883">
    <property type="component" value="Unassembled WGS sequence"/>
</dbReference>
<dbReference type="EMBL" id="CABFNO020001541">
    <property type="protein sequence ID" value="CAG9996877.1"/>
    <property type="molecule type" value="Genomic_DNA"/>
</dbReference>
<dbReference type="OrthoDB" id="3508621at2759"/>